<dbReference type="SFLD" id="SFLDG01140">
    <property type="entry name" value="C2.B:_Phosphomannomutase_and_P"/>
    <property type="match status" value="1"/>
</dbReference>
<dbReference type="GO" id="GO:0005829">
    <property type="term" value="C:cytosol"/>
    <property type="evidence" value="ECO:0007669"/>
    <property type="project" value="TreeGrafter"/>
</dbReference>
<evidence type="ECO:0000313" key="2">
    <source>
        <dbReference type="Proteomes" id="UP000759273"/>
    </source>
</evidence>
<dbReference type="Gene3D" id="3.30.1240.10">
    <property type="match status" value="1"/>
</dbReference>
<name>A0A943D811_9FIRM</name>
<dbReference type="GO" id="GO:0016791">
    <property type="term" value="F:phosphatase activity"/>
    <property type="evidence" value="ECO:0007669"/>
    <property type="project" value="UniProtKB-ARBA"/>
</dbReference>
<dbReference type="GO" id="GO:0000287">
    <property type="term" value="F:magnesium ion binding"/>
    <property type="evidence" value="ECO:0007669"/>
    <property type="project" value="TreeGrafter"/>
</dbReference>
<dbReference type="PROSITE" id="PS01229">
    <property type="entry name" value="COF_2"/>
    <property type="match status" value="1"/>
</dbReference>
<dbReference type="InterPro" id="IPR036412">
    <property type="entry name" value="HAD-like_sf"/>
</dbReference>
<dbReference type="PANTHER" id="PTHR10000">
    <property type="entry name" value="PHOSPHOSERINE PHOSPHATASE"/>
    <property type="match status" value="1"/>
</dbReference>
<dbReference type="CDD" id="cd07516">
    <property type="entry name" value="HAD_Pase"/>
    <property type="match status" value="1"/>
</dbReference>
<protein>
    <submittedName>
        <fullName evidence="1">HAD family phosphatase</fullName>
    </submittedName>
</protein>
<dbReference type="SFLD" id="SFLDG01144">
    <property type="entry name" value="C2.B.4:_PGP_Like"/>
    <property type="match status" value="1"/>
</dbReference>
<dbReference type="InterPro" id="IPR023214">
    <property type="entry name" value="HAD_sf"/>
</dbReference>
<evidence type="ECO:0000313" key="1">
    <source>
        <dbReference type="EMBL" id="MBS5331697.1"/>
    </source>
</evidence>
<dbReference type="Pfam" id="PF08282">
    <property type="entry name" value="Hydrolase_3"/>
    <property type="match status" value="1"/>
</dbReference>
<gene>
    <name evidence="1" type="ORF">KHY36_04100</name>
</gene>
<dbReference type="NCBIfam" id="TIGR00099">
    <property type="entry name" value="Cof-subfamily"/>
    <property type="match status" value="1"/>
</dbReference>
<dbReference type="SFLD" id="SFLDS00003">
    <property type="entry name" value="Haloacid_Dehalogenase"/>
    <property type="match status" value="1"/>
</dbReference>
<dbReference type="InterPro" id="IPR006379">
    <property type="entry name" value="HAD-SF_hydro_IIB"/>
</dbReference>
<proteinExistence type="predicted"/>
<dbReference type="SUPFAM" id="SSF56784">
    <property type="entry name" value="HAD-like"/>
    <property type="match status" value="1"/>
</dbReference>
<accession>A0A943D811</accession>
<dbReference type="PRINTS" id="PR00119">
    <property type="entry name" value="CATATPASE"/>
</dbReference>
<dbReference type="InterPro" id="IPR000150">
    <property type="entry name" value="Cof"/>
</dbReference>
<sequence length="271" mass="29245">MQYKVLALDLDGTLTNSDKIITPRTKAALQAAAQKGVCIVLASGRPTVGIEPLAKELELEKYGGCILSYNGGKIIDCQTGQTLVQHAFPADLIEPVCTFSRYWNVVPLTYDKNGIVTEDADAAYVKEEARINKIPVRQVENLPAEVTYPVNKLLLTGDPADMPHVEELMQQEFAGKLSICRSAPFFIETMPLGVGKDTSLEILLRAKGLTPANLMACGDGWNDLPMIRLAGMGVAMGNAQPPVKAAADYQTADNDHDGVGLAVEKFILEEA</sequence>
<dbReference type="PANTHER" id="PTHR10000:SF8">
    <property type="entry name" value="HAD SUPERFAMILY HYDROLASE-LIKE, TYPE 3"/>
    <property type="match status" value="1"/>
</dbReference>
<reference evidence="1" key="1">
    <citation type="submission" date="2021-02" db="EMBL/GenBank/DDBJ databases">
        <title>Infant gut strain persistence is associated with maternal origin, phylogeny, and functional potential including surface adhesion and iron acquisition.</title>
        <authorList>
            <person name="Lou Y.C."/>
        </authorList>
    </citation>
    <scope>NUCLEOTIDE SEQUENCE</scope>
    <source>
        <strain evidence="1">L3_101_000M1_dasL3_101_000M1_concoct_87</strain>
    </source>
</reference>
<dbReference type="Proteomes" id="UP000759273">
    <property type="component" value="Unassembled WGS sequence"/>
</dbReference>
<dbReference type="AlphaFoldDB" id="A0A943D811"/>
<dbReference type="Gene3D" id="3.40.50.1000">
    <property type="entry name" value="HAD superfamily/HAD-like"/>
    <property type="match status" value="1"/>
</dbReference>
<dbReference type="NCBIfam" id="TIGR01484">
    <property type="entry name" value="HAD-SF-IIB"/>
    <property type="match status" value="1"/>
</dbReference>
<comment type="caution">
    <text evidence="1">The sequence shown here is derived from an EMBL/GenBank/DDBJ whole genome shotgun (WGS) entry which is preliminary data.</text>
</comment>
<organism evidence="1 2">
    <name type="scientific">Subdoligranulum variabile</name>
    <dbReference type="NCBI Taxonomy" id="214851"/>
    <lineage>
        <taxon>Bacteria</taxon>
        <taxon>Bacillati</taxon>
        <taxon>Bacillota</taxon>
        <taxon>Clostridia</taxon>
        <taxon>Eubacteriales</taxon>
        <taxon>Oscillospiraceae</taxon>
        <taxon>Subdoligranulum</taxon>
    </lineage>
</organism>
<dbReference type="EMBL" id="JAGZGG010000005">
    <property type="protein sequence ID" value="MBS5331697.1"/>
    <property type="molecule type" value="Genomic_DNA"/>
</dbReference>